<sequence>MDYDFQTVTAGEIRCVMREREALLRFKQGLTDDYEVLSSWENDQKECCEWKGVQCSNTTGHVTGLLLHRDDYYFSPIGGKITSSLLELHHLKHLDLSNNDFGGSRIPEFFASIENLEILNLRWSNFSGMIPPQLGNLTKLGILDLSANNVWSENLYWLSNLLSLSQLDLSGGNISDPSWLEAVLKLRSLQTLSLNGCMLVDVTPSAYLFANSSSSSLSVLDLPNNRLTSSAFNWLFNVSTSLVNIDLAYNQLDGPIPDEFGKLKFLEELDLSGNTLANEIPKSLGSSSHLKKLFLFGNILGESLEGLFGNQSCKVMTSLEEVHLSNNQIAGSIPELGACSKLRYLDLGNNKLTGEVPSSLGNLSELEYLRFTFNSLEGLVSEAHFLKLHRLKWLHLSFNSLTIHIAPDWIPPFQLISIQIGSCKMGPYFPTWLQTQTNFSYLDISDAGISDEVPKWLWSLSPKVSLFNISHNQIRGSIPQLSSSFIEMIDVSSNKLSGPVPLLHPNTSVVLFSNNLFSGSISSICTISYTMLVLLDLSNNHLVGSIPNCWENVTGLIVLNLSNNNLSNEIPPSLGSLSNLQTLHLRGNNFSGELPSTLKNCAILRLVDIGDNKLSGNIPPWLGGSSSMTYLSIRENRFYGSIPPEICSLTEIQMLDLSRNHLSGKLPHCFDNFTSLVDKSRTTTSTIGIPVGLDGYIDYALVQWKGQEAEYRETLGLLKLVDLSSNRLVGNIPRTFSNLRGLISLNLSRNNLAGSMDSNIGEMEMLECLDVSRNQLSGEIPIGLGQLNYLAILDLANNNFSGKIPSSTQLQSFDGSVYAGNNGLCGRPLELCQEDVADPSGENDEEKDDGPVIGLSFMQGFAISMAFGFIFGFWGVVGSLFLKKSWRNAYFGILDVIGDWMCATTTLFFTKFKR</sequence>
<dbReference type="AlphaFoldDB" id="A0AAD4P5W9"/>
<dbReference type="SMART" id="SM00365">
    <property type="entry name" value="LRR_SD22"/>
    <property type="match status" value="6"/>
</dbReference>
<dbReference type="SUPFAM" id="SSF52058">
    <property type="entry name" value="L domain-like"/>
    <property type="match status" value="2"/>
</dbReference>
<dbReference type="Pfam" id="PF13516">
    <property type="entry name" value="LRR_6"/>
    <property type="match status" value="1"/>
</dbReference>
<keyword evidence="10" id="KW-0325">Glycoprotein</keyword>
<dbReference type="InterPro" id="IPR055414">
    <property type="entry name" value="LRR_R13L4/SHOC2-like"/>
</dbReference>
<reference evidence="14 15" key="1">
    <citation type="journal article" date="2021" name="Nat. Commun.">
        <title>Incipient diploidization of the medicinal plant Perilla within 10,000 years.</title>
        <authorList>
            <person name="Zhang Y."/>
            <person name="Shen Q."/>
            <person name="Leng L."/>
            <person name="Zhang D."/>
            <person name="Chen S."/>
            <person name="Shi Y."/>
            <person name="Ning Z."/>
            <person name="Chen S."/>
        </authorList>
    </citation>
    <scope>NUCLEOTIDE SEQUENCE [LARGE SCALE GENOMIC DNA]</scope>
    <source>
        <strain evidence="15">cv. PC099</strain>
    </source>
</reference>
<keyword evidence="9 11" id="KW-0472">Membrane</keyword>
<dbReference type="InterPro" id="IPR001611">
    <property type="entry name" value="Leu-rich_rpt"/>
</dbReference>
<organism evidence="14 15">
    <name type="scientific">Perilla frutescens var. hirtella</name>
    <name type="common">Perilla citriodora</name>
    <name type="synonym">Perilla setoyensis</name>
    <dbReference type="NCBI Taxonomy" id="608512"/>
    <lineage>
        <taxon>Eukaryota</taxon>
        <taxon>Viridiplantae</taxon>
        <taxon>Streptophyta</taxon>
        <taxon>Embryophyta</taxon>
        <taxon>Tracheophyta</taxon>
        <taxon>Spermatophyta</taxon>
        <taxon>Magnoliopsida</taxon>
        <taxon>eudicotyledons</taxon>
        <taxon>Gunneridae</taxon>
        <taxon>Pentapetalae</taxon>
        <taxon>asterids</taxon>
        <taxon>lamiids</taxon>
        <taxon>Lamiales</taxon>
        <taxon>Lamiaceae</taxon>
        <taxon>Nepetoideae</taxon>
        <taxon>Elsholtzieae</taxon>
        <taxon>Perilla</taxon>
    </lineage>
</organism>
<evidence type="ECO:0000256" key="7">
    <source>
        <dbReference type="ARBA" id="ARBA00022737"/>
    </source>
</evidence>
<dbReference type="GO" id="GO:0006952">
    <property type="term" value="P:defense response"/>
    <property type="evidence" value="ECO:0007669"/>
    <property type="project" value="UniProtKB-ARBA"/>
</dbReference>
<evidence type="ECO:0000313" key="15">
    <source>
        <dbReference type="Proteomes" id="UP001190926"/>
    </source>
</evidence>
<dbReference type="Gene3D" id="3.80.10.10">
    <property type="entry name" value="Ribonuclease Inhibitor"/>
    <property type="match status" value="3"/>
</dbReference>
<dbReference type="InterPro" id="IPR013210">
    <property type="entry name" value="LRR_N_plant-typ"/>
</dbReference>
<evidence type="ECO:0000256" key="4">
    <source>
        <dbReference type="ARBA" id="ARBA00022614"/>
    </source>
</evidence>
<evidence type="ECO:0000313" key="14">
    <source>
        <dbReference type="EMBL" id="KAH6827110.1"/>
    </source>
</evidence>
<dbReference type="SUPFAM" id="SSF52047">
    <property type="entry name" value="RNI-like"/>
    <property type="match status" value="1"/>
</dbReference>
<dbReference type="PROSITE" id="PS51450">
    <property type="entry name" value="LRR"/>
    <property type="match status" value="1"/>
</dbReference>
<feature type="domain" description="Disease resistance R13L4/SHOC-2-like LRR" evidence="13">
    <location>
        <begin position="246"/>
        <end position="417"/>
    </location>
</feature>
<name>A0AAD4P5W9_PERFH</name>
<comment type="similarity">
    <text evidence="2">Belongs to the RLP family.</text>
</comment>
<evidence type="ECO:0000256" key="5">
    <source>
        <dbReference type="ARBA" id="ARBA00022692"/>
    </source>
</evidence>
<dbReference type="InterPro" id="IPR032675">
    <property type="entry name" value="LRR_dom_sf"/>
</dbReference>
<evidence type="ECO:0000256" key="6">
    <source>
        <dbReference type="ARBA" id="ARBA00022729"/>
    </source>
</evidence>
<evidence type="ECO:0000256" key="10">
    <source>
        <dbReference type="ARBA" id="ARBA00023180"/>
    </source>
</evidence>
<evidence type="ECO:0000256" key="1">
    <source>
        <dbReference type="ARBA" id="ARBA00004251"/>
    </source>
</evidence>
<keyword evidence="5 11" id="KW-0812">Transmembrane</keyword>
<dbReference type="EMBL" id="SDAM02000152">
    <property type="protein sequence ID" value="KAH6827110.1"/>
    <property type="molecule type" value="Genomic_DNA"/>
</dbReference>
<dbReference type="PANTHER" id="PTHR48063">
    <property type="entry name" value="LRR RECEPTOR-LIKE KINASE"/>
    <property type="match status" value="1"/>
</dbReference>
<keyword evidence="6" id="KW-0732">Signal</keyword>
<protein>
    <recommendedName>
        <fullName evidence="16">Leucine-rich repeat-containing N-terminal plant-type domain-containing protein</fullName>
    </recommendedName>
</protein>
<evidence type="ECO:0000256" key="2">
    <source>
        <dbReference type="ARBA" id="ARBA00009592"/>
    </source>
</evidence>
<proteinExistence type="inferred from homology"/>
<dbReference type="Proteomes" id="UP001190926">
    <property type="component" value="Unassembled WGS sequence"/>
</dbReference>
<dbReference type="Pfam" id="PF08263">
    <property type="entry name" value="LRRNT_2"/>
    <property type="match status" value="1"/>
</dbReference>
<dbReference type="SMART" id="SM00369">
    <property type="entry name" value="LRR_TYP"/>
    <property type="match status" value="11"/>
</dbReference>
<dbReference type="GO" id="GO:0051707">
    <property type="term" value="P:response to other organism"/>
    <property type="evidence" value="ECO:0007669"/>
    <property type="project" value="UniProtKB-ARBA"/>
</dbReference>
<evidence type="ECO:0000256" key="3">
    <source>
        <dbReference type="ARBA" id="ARBA00022475"/>
    </source>
</evidence>
<feature type="domain" description="Leucine-rich repeat-containing N-terminal plant-type" evidence="12">
    <location>
        <begin position="19"/>
        <end position="56"/>
    </location>
</feature>
<gene>
    <name evidence="14" type="ORF">C2S53_004716</name>
</gene>
<keyword evidence="15" id="KW-1185">Reference proteome</keyword>
<dbReference type="Pfam" id="PF23598">
    <property type="entry name" value="LRR_14"/>
    <property type="match status" value="1"/>
</dbReference>
<dbReference type="Pfam" id="PF00560">
    <property type="entry name" value="LRR_1"/>
    <property type="match status" value="8"/>
</dbReference>
<dbReference type="FunFam" id="3.80.10.10:FF:000095">
    <property type="entry name" value="LRR receptor-like serine/threonine-protein kinase GSO1"/>
    <property type="match status" value="2"/>
</dbReference>
<keyword evidence="7" id="KW-0677">Repeat</keyword>
<evidence type="ECO:0000256" key="11">
    <source>
        <dbReference type="SAM" id="Phobius"/>
    </source>
</evidence>
<dbReference type="FunFam" id="3.80.10.10:FF:000111">
    <property type="entry name" value="LRR receptor-like serine/threonine-protein kinase ERECTA"/>
    <property type="match status" value="1"/>
</dbReference>
<keyword evidence="3" id="KW-1003">Cell membrane</keyword>
<keyword evidence="4" id="KW-0433">Leucine-rich repeat</keyword>
<comment type="caution">
    <text evidence="14">The sequence shown here is derived from an EMBL/GenBank/DDBJ whole genome shotgun (WGS) entry which is preliminary data.</text>
</comment>
<dbReference type="InterPro" id="IPR046956">
    <property type="entry name" value="RLP23-like"/>
</dbReference>
<keyword evidence="8 11" id="KW-1133">Transmembrane helix</keyword>
<accession>A0AAD4P5W9</accession>
<evidence type="ECO:0000256" key="8">
    <source>
        <dbReference type="ARBA" id="ARBA00022989"/>
    </source>
</evidence>
<evidence type="ECO:0000259" key="12">
    <source>
        <dbReference type="Pfam" id="PF08263"/>
    </source>
</evidence>
<evidence type="ECO:0008006" key="16">
    <source>
        <dbReference type="Google" id="ProtNLM"/>
    </source>
</evidence>
<dbReference type="GO" id="GO:0005886">
    <property type="term" value="C:plasma membrane"/>
    <property type="evidence" value="ECO:0007669"/>
    <property type="project" value="UniProtKB-SubCell"/>
</dbReference>
<evidence type="ECO:0000259" key="13">
    <source>
        <dbReference type="Pfam" id="PF23598"/>
    </source>
</evidence>
<dbReference type="InterPro" id="IPR003591">
    <property type="entry name" value="Leu-rich_rpt_typical-subtyp"/>
</dbReference>
<dbReference type="PANTHER" id="PTHR48063:SF103">
    <property type="entry name" value="LEUCINE-RICH RECEPTOR-LIKE KINASE FAMILY PROTEIN"/>
    <property type="match status" value="1"/>
</dbReference>
<comment type="subcellular location">
    <subcellularLocation>
        <location evidence="1">Cell membrane</location>
        <topology evidence="1">Single-pass type I membrane protein</topology>
    </subcellularLocation>
</comment>
<feature type="transmembrane region" description="Helical" evidence="11">
    <location>
        <begin position="861"/>
        <end position="882"/>
    </location>
</feature>
<evidence type="ECO:0000256" key="9">
    <source>
        <dbReference type="ARBA" id="ARBA00023136"/>
    </source>
</evidence>